<feature type="domain" description="CBU-0592-like" evidence="2">
    <location>
        <begin position="8"/>
        <end position="82"/>
    </location>
</feature>
<dbReference type="Pfam" id="PF26604">
    <property type="entry name" value="CBU_0592"/>
    <property type="match status" value="1"/>
</dbReference>
<dbReference type="AlphaFoldDB" id="A0A402DT69"/>
<sequence>MLVSAFVTALGWVGAALCLTAYILVTRGRWSPTSGRYQAANVVSGLMLGTVAASSGVWPSVVTNIVWAAVALHAVTVLLRARRTRARAFAAEHVDAPTGATTALG</sequence>
<comment type="caution">
    <text evidence="3">The sequence shown here is derived from an EMBL/GenBank/DDBJ whole genome shotgun (WGS) entry which is preliminary data.</text>
</comment>
<dbReference type="Proteomes" id="UP000289954">
    <property type="component" value="Unassembled WGS sequence"/>
</dbReference>
<organism evidence="3 4">
    <name type="scientific">Cellulomonas biazotea</name>
    <dbReference type="NCBI Taxonomy" id="1709"/>
    <lineage>
        <taxon>Bacteria</taxon>
        <taxon>Bacillati</taxon>
        <taxon>Actinomycetota</taxon>
        <taxon>Actinomycetes</taxon>
        <taxon>Micrococcales</taxon>
        <taxon>Cellulomonadaceae</taxon>
        <taxon>Cellulomonas</taxon>
    </lineage>
</organism>
<evidence type="ECO:0000259" key="2">
    <source>
        <dbReference type="Pfam" id="PF26604"/>
    </source>
</evidence>
<protein>
    <recommendedName>
        <fullName evidence="2">CBU-0592-like domain-containing protein</fullName>
    </recommendedName>
</protein>
<reference evidence="3 4" key="1">
    <citation type="submission" date="2019-01" db="EMBL/GenBank/DDBJ databases">
        <title>Draft genome sequence of Cellulomonas takizawaensis strain TKZ-21.</title>
        <authorList>
            <person name="Yamamura H."/>
            <person name="Hayashi T."/>
            <person name="Hamada M."/>
            <person name="Serisawa Y."/>
            <person name="Matsuyama K."/>
            <person name="Nakagawa Y."/>
            <person name="Otoguro M."/>
            <person name="Yanagida F."/>
            <person name="Hayakawa M."/>
        </authorList>
    </citation>
    <scope>NUCLEOTIDE SEQUENCE [LARGE SCALE GENOMIC DNA]</scope>
    <source>
        <strain evidence="3 4">NBRC12680</strain>
    </source>
</reference>
<proteinExistence type="predicted"/>
<feature type="transmembrane region" description="Helical" evidence="1">
    <location>
        <begin position="64"/>
        <end position="81"/>
    </location>
</feature>
<feature type="transmembrane region" description="Helical" evidence="1">
    <location>
        <begin position="6"/>
        <end position="25"/>
    </location>
</feature>
<evidence type="ECO:0000313" key="4">
    <source>
        <dbReference type="Proteomes" id="UP000289954"/>
    </source>
</evidence>
<evidence type="ECO:0000313" key="3">
    <source>
        <dbReference type="EMBL" id="GCE77317.1"/>
    </source>
</evidence>
<keyword evidence="1" id="KW-0472">Membrane</keyword>
<keyword evidence="4" id="KW-1185">Reference proteome</keyword>
<dbReference type="EMBL" id="BIMR01000196">
    <property type="protein sequence ID" value="GCE77317.1"/>
    <property type="molecule type" value="Genomic_DNA"/>
</dbReference>
<accession>A0A402DT69</accession>
<dbReference type="InterPro" id="IPR058058">
    <property type="entry name" value="CBU_0592-like"/>
</dbReference>
<gene>
    <name evidence="3" type="ORF">CBZ_23730</name>
</gene>
<keyword evidence="1" id="KW-0812">Transmembrane</keyword>
<evidence type="ECO:0000256" key="1">
    <source>
        <dbReference type="SAM" id="Phobius"/>
    </source>
</evidence>
<keyword evidence="1" id="KW-1133">Transmembrane helix</keyword>
<dbReference type="NCBIfam" id="NF047864">
    <property type="entry name" value="CBU_0592_membra"/>
    <property type="match status" value="1"/>
</dbReference>
<name>A0A402DT69_9CELL</name>